<keyword evidence="1" id="KW-0812">Transmembrane</keyword>
<feature type="signal peptide" evidence="2">
    <location>
        <begin position="1"/>
        <end position="24"/>
    </location>
</feature>
<keyword evidence="4" id="KW-1185">Reference proteome</keyword>
<evidence type="ECO:0000256" key="2">
    <source>
        <dbReference type="SAM" id="SignalP"/>
    </source>
</evidence>
<dbReference type="EMBL" id="AZBU02000007">
    <property type="protein sequence ID" value="TKR70158.1"/>
    <property type="molecule type" value="Genomic_DNA"/>
</dbReference>
<protein>
    <submittedName>
        <fullName evidence="3">Uncharacterized protein</fullName>
    </submittedName>
</protein>
<feature type="transmembrane region" description="Helical" evidence="1">
    <location>
        <begin position="34"/>
        <end position="57"/>
    </location>
</feature>
<comment type="caution">
    <text evidence="3">The sequence shown here is derived from an EMBL/GenBank/DDBJ whole genome shotgun (WGS) entry which is preliminary data.</text>
</comment>
<evidence type="ECO:0000256" key="1">
    <source>
        <dbReference type="SAM" id="Phobius"/>
    </source>
</evidence>
<sequence length="88" mass="10024">MIVFSGLAAVVLFFLIIFPHVVNNITERNEDLAGVRMLLMLASAVVFLCIFINCWILKTVKNCQIWMMGEIMTVPDVIYVNKDDNTEN</sequence>
<keyword evidence="1" id="KW-0472">Membrane</keyword>
<gene>
    <name evidence="3" type="ORF">L596_022216</name>
</gene>
<dbReference type="AlphaFoldDB" id="A0A4U5ML32"/>
<reference evidence="3 4" key="1">
    <citation type="journal article" date="2015" name="Genome Biol.">
        <title>Comparative genomics of Steinernema reveals deeply conserved gene regulatory networks.</title>
        <authorList>
            <person name="Dillman A.R."/>
            <person name="Macchietto M."/>
            <person name="Porter C.F."/>
            <person name="Rogers A."/>
            <person name="Williams B."/>
            <person name="Antoshechkin I."/>
            <person name="Lee M.M."/>
            <person name="Goodwin Z."/>
            <person name="Lu X."/>
            <person name="Lewis E.E."/>
            <person name="Goodrich-Blair H."/>
            <person name="Stock S.P."/>
            <person name="Adams B.J."/>
            <person name="Sternberg P.W."/>
            <person name="Mortazavi A."/>
        </authorList>
    </citation>
    <scope>NUCLEOTIDE SEQUENCE [LARGE SCALE GENOMIC DNA]</scope>
    <source>
        <strain evidence="3 4">ALL</strain>
    </source>
</reference>
<organism evidence="3 4">
    <name type="scientific">Steinernema carpocapsae</name>
    <name type="common">Entomopathogenic nematode</name>
    <dbReference type="NCBI Taxonomy" id="34508"/>
    <lineage>
        <taxon>Eukaryota</taxon>
        <taxon>Metazoa</taxon>
        <taxon>Ecdysozoa</taxon>
        <taxon>Nematoda</taxon>
        <taxon>Chromadorea</taxon>
        <taxon>Rhabditida</taxon>
        <taxon>Tylenchina</taxon>
        <taxon>Panagrolaimomorpha</taxon>
        <taxon>Strongyloidoidea</taxon>
        <taxon>Steinernematidae</taxon>
        <taxon>Steinernema</taxon>
    </lineage>
</organism>
<name>A0A4U5ML32_STECR</name>
<accession>A0A4U5ML32</accession>
<feature type="chain" id="PRO_5020918553" evidence="2">
    <location>
        <begin position="25"/>
        <end position="88"/>
    </location>
</feature>
<reference evidence="3 4" key="2">
    <citation type="journal article" date="2019" name="G3 (Bethesda)">
        <title>Hybrid Assembly of the Genome of the Entomopathogenic Nematode Steinernema carpocapsae Identifies the X-Chromosome.</title>
        <authorList>
            <person name="Serra L."/>
            <person name="Macchietto M."/>
            <person name="Macias-Munoz A."/>
            <person name="McGill C.J."/>
            <person name="Rodriguez I.M."/>
            <person name="Rodriguez B."/>
            <person name="Murad R."/>
            <person name="Mortazavi A."/>
        </authorList>
    </citation>
    <scope>NUCLEOTIDE SEQUENCE [LARGE SCALE GENOMIC DNA]</scope>
    <source>
        <strain evidence="3 4">ALL</strain>
    </source>
</reference>
<keyword evidence="1" id="KW-1133">Transmembrane helix</keyword>
<dbReference type="Proteomes" id="UP000298663">
    <property type="component" value="Unassembled WGS sequence"/>
</dbReference>
<proteinExistence type="predicted"/>
<evidence type="ECO:0000313" key="3">
    <source>
        <dbReference type="EMBL" id="TKR70158.1"/>
    </source>
</evidence>
<keyword evidence="2" id="KW-0732">Signal</keyword>
<evidence type="ECO:0000313" key="4">
    <source>
        <dbReference type="Proteomes" id="UP000298663"/>
    </source>
</evidence>